<evidence type="ECO:0000313" key="11">
    <source>
        <dbReference type="Proteomes" id="UP001211907"/>
    </source>
</evidence>
<gene>
    <name evidence="10" type="ORF">HK100_009640</name>
</gene>
<dbReference type="Pfam" id="PF10557">
    <property type="entry name" value="Cullin_Nedd8"/>
    <property type="match status" value="1"/>
</dbReference>
<dbReference type="PROSITE" id="PS50069">
    <property type="entry name" value="CULLIN_2"/>
    <property type="match status" value="1"/>
</dbReference>
<accession>A0AAD5XH52</accession>
<dbReference type="SMART" id="SM00884">
    <property type="entry name" value="Cullin_Nedd8"/>
    <property type="match status" value="1"/>
</dbReference>
<dbReference type="Pfam" id="PF00888">
    <property type="entry name" value="Cullin"/>
    <property type="match status" value="1"/>
</dbReference>
<reference evidence="10" key="1">
    <citation type="submission" date="2020-05" db="EMBL/GenBank/DDBJ databases">
        <title>Phylogenomic resolution of chytrid fungi.</title>
        <authorList>
            <person name="Stajich J.E."/>
            <person name="Amses K."/>
            <person name="Simmons R."/>
            <person name="Seto K."/>
            <person name="Myers J."/>
            <person name="Bonds A."/>
            <person name="Quandt C.A."/>
            <person name="Barry K."/>
            <person name="Liu P."/>
            <person name="Grigoriev I."/>
            <person name="Longcore J.E."/>
            <person name="James T.Y."/>
        </authorList>
    </citation>
    <scope>NUCLEOTIDE SEQUENCE</scope>
    <source>
        <strain evidence="10">JEL0513</strain>
    </source>
</reference>
<dbReference type="FunFam" id="1.20.1310.10:FF:000029">
    <property type="entry name" value="Cullin homolog 1"/>
    <property type="match status" value="1"/>
</dbReference>
<dbReference type="Gene3D" id="1.20.1310.10">
    <property type="entry name" value="Cullin Repeats"/>
    <property type="match status" value="4"/>
</dbReference>
<evidence type="ECO:0000256" key="8">
    <source>
        <dbReference type="SAM" id="MobiDB-lite"/>
    </source>
</evidence>
<evidence type="ECO:0000256" key="3">
    <source>
        <dbReference type="ARBA" id="ARBA00022499"/>
    </source>
</evidence>
<evidence type="ECO:0000256" key="7">
    <source>
        <dbReference type="RuleBase" id="RU003829"/>
    </source>
</evidence>
<dbReference type="InterPro" id="IPR036390">
    <property type="entry name" value="WH_DNA-bd_sf"/>
</dbReference>
<evidence type="ECO:0000256" key="1">
    <source>
        <dbReference type="ARBA" id="ARBA00004906"/>
    </source>
</evidence>
<dbReference type="SUPFAM" id="SSF46785">
    <property type="entry name" value="Winged helix' DNA-binding domain"/>
    <property type="match status" value="1"/>
</dbReference>
<dbReference type="InterPro" id="IPR001373">
    <property type="entry name" value="Cullin_N"/>
</dbReference>
<dbReference type="GO" id="GO:0019005">
    <property type="term" value="C:SCF ubiquitin ligase complex"/>
    <property type="evidence" value="ECO:0007669"/>
    <property type="project" value="UniProtKB-ARBA"/>
</dbReference>
<dbReference type="Gene3D" id="4.10.1030.10">
    <property type="entry name" value="Ring Box Chain A, domain 5"/>
    <property type="match status" value="1"/>
</dbReference>
<evidence type="ECO:0000256" key="4">
    <source>
        <dbReference type="ARBA" id="ARBA00022786"/>
    </source>
</evidence>
<dbReference type="PANTHER" id="PTHR11932">
    <property type="entry name" value="CULLIN"/>
    <property type="match status" value="1"/>
</dbReference>
<evidence type="ECO:0000256" key="2">
    <source>
        <dbReference type="ARBA" id="ARBA00006019"/>
    </source>
</evidence>
<dbReference type="InterPro" id="IPR036317">
    <property type="entry name" value="Cullin_homology_sf"/>
</dbReference>
<keyword evidence="11" id="KW-1185">Reference proteome</keyword>
<dbReference type="GO" id="GO:0031625">
    <property type="term" value="F:ubiquitin protein ligase binding"/>
    <property type="evidence" value="ECO:0007669"/>
    <property type="project" value="InterPro"/>
</dbReference>
<dbReference type="SMART" id="SM00182">
    <property type="entry name" value="CULLIN"/>
    <property type="match status" value="1"/>
</dbReference>
<evidence type="ECO:0000313" key="10">
    <source>
        <dbReference type="EMBL" id="KAJ3140442.1"/>
    </source>
</evidence>
<proteinExistence type="inferred from homology"/>
<keyword evidence="5" id="KW-0832">Ubl conjugation</keyword>
<protein>
    <recommendedName>
        <fullName evidence="9">Cullin family profile domain-containing protein</fullName>
    </recommendedName>
</protein>
<dbReference type="SUPFAM" id="SSF75632">
    <property type="entry name" value="Cullin homology domain"/>
    <property type="match status" value="1"/>
</dbReference>
<dbReference type="Pfam" id="PF26557">
    <property type="entry name" value="Cullin_AB"/>
    <property type="match status" value="1"/>
</dbReference>
<feature type="domain" description="Cullin family profile" evidence="9">
    <location>
        <begin position="434"/>
        <end position="667"/>
    </location>
</feature>
<dbReference type="Proteomes" id="UP001211907">
    <property type="component" value="Unassembled WGS sequence"/>
</dbReference>
<evidence type="ECO:0000256" key="5">
    <source>
        <dbReference type="ARBA" id="ARBA00022843"/>
    </source>
</evidence>
<dbReference type="FunFam" id="1.20.1310.10:FF:000011">
    <property type="entry name" value="Cullin 1"/>
    <property type="match status" value="1"/>
</dbReference>
<dbReference type="InterPro" id="IPR045093">
    <property type="entry name" value="Cullin"/>
</dbReference>
<dbReference type="PROSITE" id="PS01256">
    <property type="entry name" value="CULLIN_1"/>
    <property type="match status" value="1"/>
</dbReference>
<dbReference type="Gene3D" id="1.10.10.10">
    <property type="entry name" value="Winged helix-like DNA-binding domain superfamily/Winged helix DNA-binding domain"/>
    <property type="match status" value="2"/>
</dbReference>
<dbReference type="InterPro" id="IPR036388">
    <property type="entry name" value="WH-like_DNA-bd_sf"/>
</dbReference>
<dbReference type="InterPro" id="IPR016157">
    <property type="entry name" value="Cullin_CS"/>
</dbReference>
<dbReference type="AlphaFoldDB" id="A0AAD5XH52"/>
<dbReference type="FunFam" id="1.20.1310.10:FF:000007">
    <property type="entry name" value="Cullin 1"/>
    <property type="match status" value="1"/>
</dbReference>
<dbReference type="GO" id="GO:0031146">
    <property type="term" value="P:SCF-dependent proteasomal ubiquitin-dependent protein catabolic process"/>
    <property type="evidence" value="ECO:0007669"/>
    <property type="project" value="UniProtKB-ARBA"/>
</dbReference>
<comment type="caution">
    <text evidence="10">The sequence shown here is derived from an EMBL/GenBank/DDBJ whole genome shotgun (WGS) entry which is preliminary data.</text>
</comment>
<comment type="similarity">
    <text evidence="2 6 7">Belongs to the cullin family.</text>
</comment>
<evidence type="ECO:0000256" key="6">
    <source>
        <dbReference type="PROSITE-ProRule" id="PRU00330"/>
    </source>
</evidence>
<comment type="pathway">
    <text evidence="1">Protein modification; protein ubiquitination.</text>
</comment>
<keyword evidence="4" id="KW-0833">Ubl conjugation pathway</keyword>
<feature type="region of interest" description="Disordered" evidence="8">
    <location>
        <begin position="344"/>
        <end position="374"/>
    </location>
</feature>
<organism evidence="10 11">
    <name type="scientific">Physocladia obscura</name>
    <dbReference type="NCBI Taxonomy" id="109957"/>
    <lineage>
        <taxon>Eukaryota</taxon>
        <taxon>Fungi</taxon>
        <taxon>Fungi incertae sedis</taxon>
        <taxon>Chytridiomycota</taxon>
        <taxon>Chytridiomycota incertae sedis</taxon>
        <taxon>Chytridiomycetes</taxon>
        <taxon>Chytridiales</taxon>
        <taxon>Chytriomycetaceae</taxon>
        <taxon>Physocladia</taxon>
    </lineage>
</organism>
<dbReference type="FunFam" id="1.10.10.10:FF:000014">
    <property type="entry name" value="Cullin 1"/>
    <property type="match status" value="1"/>
</dbReference>
<dbReference type="InterPro" id="IPR016159">
    <property type="entry name" value="Cullin_repeat-like_dom_sf"/>
</dbReference>
<dbReference type="InterPro" id="IPR019559">
    <property type="entry name" value="Cullin_neddylation_domain"/>
</dbReference>
<dbReference type="EMBL" id="JADGJH010000050">
    <property type="protein sequence ID" value="KAJ3140442.1"/>
    <property type="molecule type" value="Genomic_DNA"/>
</dbReference>
<dbReference type="InterPro" id="IPR016158">
    <property type="entry name" value="Cullin_homology"/>
</dbReference>
<dbReference type="InterPro" id="IPR059120">
    <property type="entry name" value="Cullin-like_AB"/>
</dbReference>
<name>A0AAD5XH52_9FUNG</name>
<sequence>MASGNNGDLASTWASIQQGVDIILYRFEEGLDYKKYMALYTTIYDYCTSLKMHPSQSTGSNVMHQKGANLMGADLYKKLKDYLKEHLEALLKDRDQNEALLVFYTKQWAKYTRAGTYIHHSFKYLNRHWVKREIDEGHKNIYDINTLALVSWRDHLFMTVQAQIMDAVLTLIEKQRNGETIEQSLIKNVVDSFVALGLEENDSTKATLDIYKQYFESPFISATEAYYTSESKTFLAENSVTDYMKRAEKRLEEEDSRVQMYLHESSKKPLISKCETVLIKEHTTVIQDEFQTLLNQDQVDDLKRMYSLLSRVPDSLDKLRVIFEAHVRKQGNAAVEKVYEAAKNAETNEGEKGEGEDEEEEKPKPKKKGAKPAPNAEIAVDAKIYVEALLEVHTKYNELVHNAFRGEAGFVSSLDKACKEFVNRNKVCGSGSSKSPELLAKFCDSLLRKTSKVSDDREVEEILNNIMTVFKYVEDKDVFQKFYSKFLAKRLVNQASASDDAEASMISKLKEACGFEYTSKLQRMFTDISLSKDLNDTFKDQMVKTHEKEDVLDFSIFVLNSSSWPFQFSASGFNIPEDLVKTYERFQGFYQSKHSGRKLNWHFLYSKGELKANYCKGSKTGYTYQVSNFQMGVLLQYNTALSYSWEDLLASTGLSPETLGSAMSTLVKAKVLIIAGEGKLGSAKSTYNLNLDFKSKKVRINFNIPGKSEAKAETDDTHKTIEEDRKLLIQAAIVRIMKTRKVLKAQILMTEVLNQLSTRFKPKVSDVKKCIDILLEKEYIERKEDDKDTFSYLA</sequence>
<keyword evidence="3" id="KW-1017">Isopeptide bond</keyword>
<evidence type="ECO:0000259" key="9">
    <source>
        <dbReference type="PROSITE" id="PS50069"/>
    </source>
</evidence>
<dbReference type="SUPFAM" id="SSF74788">
    <property type="entry name" value="Cullin repeat-like"/>
    <property type="match status" value="1"/>
</dbReference>